<dbReference type="SUPFAM" id="SSF55961">
    <property type="entry name" value="Bet v1-like"/>
    <property type="match status" value="1"/>
</dbReference>
<gene>
    <name evidence="4" type="ORF">V8G58_06605</name>
</gene>
<keyword evidence="2" id="KW-1133">Transmembrane helix</keyword>
<dbReference type="Pfam" id="PF03364">
    <property type="entry name" value="Polyketide_cyc"/>
    <property type="match status" value="1"/>
</dbReference>
<dbReference type="Pfam" id="PF06445">
    <property type="entry name" value="GyrI-like"/>
    <property type="match status" value="1"/>
</dbReference>
<organism evidence="4 5">
    <name type="scientific">Gaetbulibacter aestuarii</name>
    <dbReference type="NCBI Taxonomy" id="1502358"/>
    <lineage>
        <taxon>Bacteria</taxon>
        <taxon>Pseudomonadati</taxon>
        <taxon>Bacteroidota</taxon>
        <taxon>Flavobacteriia</taxon>
        <taxon>Flavobacteriales</taxon>
        <taxon>Flavobacteriaceae</taxon>
        <taxon>Gaetbulibacter</taxon>
    </lineage>
</organism>
<keyword evidence="2" id="KW-0472">Membrane</keyword>
<evidence type="ECO:0000256" key="2">
    <source>
        <dbReference type="SAM" id="Phobius"/>
    </source>
</evidence>
<dbReference type="Proteomes" id="UP001610100">
    <property type="component" value="Unassembled WGS sequence"/>
</dbReference>
<evidence type="ECO:0000313" key="4">
    <source>
        <dbReference type="EMBL" id="MFH6771602.1"/>
    </source>
</evidence>
<evidence type="ECO:0000256" key="1">
    <source>
        <dbReference type="ARBA" id="ARBA00008918"/>
    </source>
</evidence>
<dbReference type="InterPro" id="IPR010499">
    <property type="entry name" value="AraC_E-bd"/>
</dbReference>
<dbReference type="InterPro" id="IPR029442">
    <property type="entry name" value="GyrI-like"/>
</dbReference>
<keyword evidence="5" id="KW-1185">Reference proteome</keyword>
<feature type="transmembrane region" description="Helical" evidence="2">
    <location>
        <begin position="6"/>
        <end position="24"/>
    </location>
</feature>
<dbReference type="EMBL" id="JBAWKB010000001">
    <property type="protein sequence ID" value="MFH6771602.1"/>
    <property type="molecule type" value="Genomic_DNA"/>
</dbReference>
<proteinExistence type="inferred from homology"/>
<dbReference type="Gene3D" id="3.30.530.20">
    <property type="match status" value="1"/>
</dbReference>
<name>A0ABW7N0T7_9FLAO</name>
<accession>A0ABW7N0T7</accession>
<dbReference type="InterPro" id="IPR023393">
    <property type="entry name" value="START-like_dom_sf"/>
</dbReference>
<feature type="domain" description="AraC effector-binding" evidence="3">
    <location>
        <begin position="178"/>
        <end position="338"/>
    </location>
</feature>
<reference evidence="4 5" key="1">
    <citation type="submission" date="2024-02" db="EMBL/GenBank/DDBJ databases">
        <title>A Gaetbulibacter species isolated from tidal flats and genomic insights of their niches.</title>
        <authorList>
            <person name="Ye Y."/>
        </authorList>
    </citation>
    <scope>NUCLEOTIDE SEQUENCE [LARGE SCALE GENOMIC DNA]</scope>
    <source>
        <strain evidence="4 5">KYW382</strain>
    </source>
</reference>
<comment type="caution">
    <text evidence="4">The sequence shown here is derived from an EMBL/GenBank/DDBJ whole genome shotgun (WGS) entry which is preliminary data.</text>
</comment>
<sequence>MKALKYLLFLLLIAVIGFSIYVALQPNSYKITVKKTIDAPAPVVYDLVNDFNNWDSWLSLTNGNPELVLNVSDHSSGPDSYLSWDLKNHSGSIKTTGVNPNKMIDQEISYKNFPSLGGIWGFNQNDNATDVSFTLASENLSFSFKAKSILKGGIEKQIEPELVEGLNKLDSFVVARMHQYSIKVDGITNHSGGYYLYTTTSCKLNAFTEKMEASLSSLKQYVTENNITTGGAPFTLFYNWDRDNNAVVFSSCIPTTEKVITTSSEILTGQLEPFKALKTTLQGNYSNLNEAWQKANDYISQYGLKAREDGPMLELYVTDPQTTPNPADWVTEIFIALE</sequence>
<dbReference type="SUPFAM" id="SSF55136">
    <property type="entry name" value="Probable bacterial effector-binding domain"/>
    <property type="match status" value="1"/>
</dbReference>
<comment type="similarity">
    <text evidence="1">Belongs to the ribosome association toxin RatA family.</text>
</comment>
<dbReference type="RefSeq" id="WP_344740695.1">
    <property type="nucleotide sequence ID" value="NZ_BAABAY010000001.1"/>
</dbReference>
<dbReference type="Gene3D" id="3.20.80.10">
    <property type="entry name" value="Regulatory factor, effector binding domain"/>
    <property type="match status" value="1"/>
</dbReference>
<protein>
    <submittedName>
        <fullName evidence="4">GyrI-like domain-containing protein</fullName>
    </submittedName>
</protein>
<dbReference type="InterPro" id="IPR011256">
    <property type="entry name" value="Reg_factor_effector_dom_sf"/>
</dbReference>
<dbReference type="InterPro" id="IPR005031">
    <property type="entry name" value="COQ10_START"/>
</dbReference>
<evidence type="ECO:0000313" key="5">
    <source>
        <dbReference type="Proteomes" id="UP001610100"/>
    </source>
</evidence>
<evidence type="ECO:0000259" key="3">
    <source>
        <dbReference type="SMART" id="SM00871"/>
    </source>
</evidence>
<keyword evidence="2" id="KW-0812">Transmembrane</keyword>
<dbReference type="SMART" id="SM00871">
    <property type="entry name" value="AraC_E_bind"/>
    <property type="match status" value="1"/>
</dbReference>